<keyword evidence="3" id="KW-0863">Zinc-finger</keyword>
<protein>
    <recommendedName>
        <fullName evidence="7">Toprim domain-containing protein</fullName>
    </recommendedName>
</protein>
<organism evidence="8">
    <name type="scientific">marine metagenome</name>
    <dbReference type="NCBI Taxonomy" id="408172"/>
    <lineage>
        <taxon>unclassified sequences</taxon>
        <taxon>metagenomes</taxon>
        <taxon>ecological metagenomes</taxon>
    </lineage>
</organism>
<accession>A0A382UDY0</accession>
<dbReference type="InterPro" id="IPR015967">
    <property type="entry name" value="Rcmb_RecR_Znf"/>
</dbReference>
<dbReference type="EMBL" id="UINC01143512">
    <property type="protein sequence ID" value="SVD32479.1"/>
    <property type="molecule type" value="Genomic_DNA"/>
</dbReference>
<dbReference type="Pfam" id="PF02132">
    <property type="entry name" value="RecR_ZnF"/>
    <property type="match status" value="1"/>
</dbReference>
<dbReference type="SMART" id="SM00493">
    <property type="entry name" value="TOPRIM"/>
    <property type="match status" value="1"/>
</dbReference>
<sequence length="175" mass="19551">MIYPKPLEDLVKQLQKLPTIGPKTAQRLAFSILKMSEEEVAKISKSISEVKTKLNYCTICGSITDRDPCMICTNPNRSHQVVCVIEEPDDLLAIERTRRYKGVYHVLMGVLSPLDGVGPRDLRIGSLLERVVENNIGEVIIATNYTTEGQATALYLANQLDDFDIEITRIAYGIP</sequence>
<keyword evidence="5" id="KW-0233">DNA recombination</keyword>
<dbReference type="CDD" id="cd01025">
    <property type="entry name" value="TOPRIM_recR"/>
    <property type="match status" value="1"/>
</dbReference>
<dbReference type="InterPro" id="IPR023627">
    <property type="entry name" value="Rcmb_RecR"/>
</dbReference>
<reference evidence="8" key="1">
    <citation type="submission" date="2018-05" db="EMBL/GenBank/DDBJ databases">
        <authorList>
            <person name="Lanie J.A."/>
            <person name="Ng W.-L."/>
            <person name="Kazmierczak K.M."/>
            <person name="Andrzejewski T.M."/>
            <person name="Davidsen T.M."/>
            <person name="Wayne K.J."/>
            <person name="Tettelin H."/>
            <person name="Glass J.I."/>
            <person name="Rusch D."/>
            <person name="Podicherti R."/>
            <person name="Tsui H.-C.T."/>
            <person name="Winkler M.E."/>
        </authorList>
    </citation>
    <scope>NUCLEOTIDE SEQUENCE</scope>
</reference>
<dbReference type="PANTHER" id="PTHR30446:SF0">
    <property type="entry name" value="RECOMBINATION PROTEIN RECR"/>
    <property type="match status" value="1"/>
</dbReference>
<dbReference type="Gene3D" id="3.40.1360.10">
    <property type="match status" value="1"/>
</dbReference>
<dbReference type="GO" id="GO:0008270">
    <property type="term" value="F:zinc ion binding"/>
    <property type="evidence" value="ECO:0007669"/>
    <property type="project" value="UniProtKB-KW"/>
</dbReference>
<dbReference type="Gene3D" id="3.30.60.80">
    <property type="match status" value="1"/>
</dbReference>
<dbReference type="Pfam" id="PF13662">
    <property type="entry name" value="Toprim_4"/>
    <property type="match status" value="1"/>
</dbReference>
<keyword evidence="6" id="KW-0234">DNA repair</keyword>
<dbReference type="SUPFAM" id="SSF111304">
    <property type="entry name" value="Recombination protein RecR"/>
    <property type="match status" value="1"/>
</dbReference>
<evidence type="ECO:0000256" key="3">
    <source>
        <dbReference type="ARBA" id="ARBA00022771"/>
    </source>
</evidence>
<dbReference type="AlphaFoldDB" id="A0A382UDY0"/>
<dbReference type="GO" id="GO:0006310">
    <property type="term" value="P:DNA recombination"/>
    <property type="evidence" value="ECO:0007669"/>
    <property type="project" value="UniProtKB-KW"/>
</dbReference>
<evidence type="ECO:0000256" key="5">
    <source>
        <dbReference type="ARBA" id="ARBA00023172"/>
    </source>
</evidence>
<feature type="domain" description="Toprim" evidence="7">
    <location>
        <begin position="80"/>
        <end position="175"/>
    </location>
</feature>
<dbReference type="PROSITE" id="PS01300">
    <property type="entry name" value="RECR"/>
    <property type="match status" value="1"/>
</dbReference>
<evidence type="ECO:0000256" key="4">
    <source>
        <dbReference type="ARBA" id="ARBA00022833"/>
    </source>
</evidence>
<dbReference type="HAMAP" id="MF_00017">
    <property type="entry name" value="RecR"/>
    <property type="match status" value="1"/>
</dbReference>
<dbReference type="InterPro" id="IPR034137">
    <property type="entry name" value="TOPRIM_RecR"/>
</dbReference>
<keyword evidence="4" id="KW-0862">Zinc</keyword>
<dbReference type="GO" id="GO:0006281">
    <property type="term" value="P:DNA repair"/>
    <property type="evidence" value="ECO:0007669"/>
    <property type="project" value="UniProtKB-KW"/>
</dbReference>
<keyword evidence="2" id="KW-0227">DNA damage</keyword>
<dbReference type="Pfam" id="PF21176">
    <property type="entry name" value="RecR_HhH"/>
    <property type="match status" value="1"/>
</dbReference>
<gene>
    <name evidence="8" type="ORF">METZ01_LOCUS385333</name>
</gene>
<dbReference type="InterPro" id="IPR000093">
    <property type="entry name" value="DNA_Rcmb_RecR"/>
</dbReference>
<dbReference type="GO" id="GO:0003677">
    <property type="term" value="F:DNA binding"/>
    <property type="evidence" value="ECO:0007669"/>
    <property type="project" value="InterPro"/>
</dbReference>
<evidence type="ECO:0000256" key="1">
    <source>
        <dbReference type="ARBA" id="ARBA00022723"/>
    </source>
</evidence>
<evidence type="ECO:0000256" key="6">
    <source>
        <dbReference type="ARBA" id="ARBA00023204"/>
    </source>
</evidence>
<dbReference type="InterPro" id="IPR006171">
    <property type="entry name" value="TOPRIM_dom"/>
</dbReference>
<dbReference type="PANTHER" id="PTHR30446">
    <property type="entry name" value="RECOMBINATION PROTEIN RECR"/>
    <property type="match status" value="1"/>
</dbReference>
<dbReference type="NCBIfam" id="TIGR00615">
    <property type="entry name" value="recR"/>
    <property type="match status" value="1"/>
</dbReference>
<evidence type="ECO:0000313" key="8">
    <source>
        <dbReference type="EMBL" id="SVD32479.1"/>
    </source>
</evidence>
<dbReference type="Gene3D" id="1.10.8.420">
    <property type="entry name" value="RecR Domain 1"/>
    <property type="match status" value="1"/>
</dbReference>
<name>A0A382UDY0_9ZZZZ</name>
<evidence type="ECO:0000256" key="2">
    <source>
        <dbReference type="ARBA" id="ARBA00022763"/>
    </source>
</evidence>
<dbReference type="PROSITE" id="PS50880">
    <property type="entry name" value="TOPRIM"/>
    <property type="match status" value="1"/>
</dbReference>
<feature type="non-terminal residue" evidence="8">
    <location>
        <position position="175"/>
    </location>
</feature>
<evidence type="ECO:0000259" key="7">
    <source>
        <dbReference type="PROSITE" id="PS50880"/>
    </source>
</evidence>
<proteinExistence type="inferred from homology"/>
<keyword evidence="1" id="KW-0479">Metal-binding</keyword>